<keyword evidence="3" id="KW-0238">DNA-binding</keyword>
<dbReference type="InterPro" id="IPR020046">
    <property type="entry name" value="5-3_exonucl_a-hlix_arch_N"/>
</dbReference>
<dbReference type="InterPro" id="IPR029060">
    <property type="entry name" value="PIN-like_dom_sf"/>
</dbReference>
<dbReference type="Pfam" id="PF02739">
    <property type="entry name" value="5_3_exonuc_N"/>
    <property type="match status" value="1"/>
</dbReference>
<comment type="function">
    <text evidence="4">5'-3' exonuclease acting preferentially on double-stranded DNA.</text>
</comment>
<dbReference type="CDD" id="cd09898">
    <property type="entry name" value="H3TH_53EXO"/>
    <property type="match status" value="1"/>
</dbReference>
<sequence>MNNKQSKLMLIDGMALLFRAFYATSPSGQFMFNDSGIPTNGVNGFLKHMFTAVNRFRPTHLAVCWDMGAKTFRNELYSDYKGNRAAPPDELIPQFDLAKEVVEAFSIPNIGIPGFEADDCLGTISTRSKDKADVVIVTGDHDILQVLDDHISVVLLKKGFGNYDIQTKETFINERGYHPRQFIDVKGLTGDTSDFYPGVRGIGPKTAEKLIREYTSVENLLESLAQLSPGQRKKIETDMDSLLLSKKLAEIKLDVPLEFHFDDAKIRFFQKGWGEKLKQLDIKGMSRILTMLEDWHEETHVG</sequence>
<feature type="domain" description="5'-3' exonuclease" evidence="6">
    <location>
        <begin position="6"/>
        <end position="267"/>
    </location>
</feature>
<dbReference type="InterPro" id="IPR038969">
    <property type="entry name" value="FEN"/>
</dbReference>
<dbReference type="GO" id="GO:0003677">
    <property type="term" value="F:DNA binding"/>
    <property type="evidence" value="ECO:0007669"/>
    <property type="project" value="UniProtKB-KW"/>
</dbReference>
<accession>A0A090IZI0</accession>
<keyword evidence="8" id="KW-1185">Reference proteome</keyword>
<dbReference type="Pfam" id="PF01367">
    <property type="entry name" value="5_3_exonuc"/>
    <property type="match status" value="1"/>
</dbReference>
<evidence type="ECO:0000259" key="6">
    <source>
        <dbReference type="SMART" id="SM00475"/>
    </source>
</evidence>
<evidence type="ECO:0000256" key="5">
    <source>
        <dbReference type="ARBA" id="ARBA00050026"/>
    </source>
</evidence>
<evidence type="ECO:0000256" key="4">
    <source>
        <dbReference type="ARBA" id="ARBA00049957"/>
    </source>
</evidence>
<proteinExistence type="predicted"/>
<keyword evidence="2 7" id="KW-0378">Hydrolase</keyword>
<dbReference type="InterPro" id="IPR036279">
    <property type="entry name" value="5-3_exonuclease_C_sf"/>
</dbReference>
<reference evidence="7 8" key="1">
    <citation type="submission" date="2014-07" db="EMBL/GenBank/DDBJ databases">
        <authorList>
            <person name="Wibberg Daniel"/>
        </authorList>
    </citation>
    <scope>NUCLEOTIDE SEQUENCE [LARGE SCALE GENOMIC DNA]</scope>
</reference>
<dbReference type="Proteomes" id="UP000040576">
    <property type="component" value="Unassembled WGS sequence"/>
</dbReference>
<evidence type="ECO:0000256" key="1">
    <source>
        <dbReference type="ARBA" id="ARBA00022722"/>
    </source>
</evidence>
<keyword evidence="1" id="KW-0540">Nuclease</keyword>
<dbReference type="EMBL" id="CCRF01000061">
    <property type="protein sequence ID" value="CEE01823.1"/>
    <property type="molecule type" value="Genomic_DNA"/>
</dbReference>
<dbReference type="InterPro" id="IPR008918">
    <property type="entry name" value="HhH2"/>
</dbReference>
<dbReference type="InterPro" id="IPR002421">
    <property type="entry name" value="5-3_exonuclease"/>
</dbReference>
<dbReference type="SUPFAM" id="SSF88723">
    <property type="entry name" value="PIN domain-like"/>
    <property type="match status" value="1"/>
</dbReference>
<gene>
    <name evidence="7" type="primary">ypcP</name>
    <name evidence="7" type="ORF">BT1A1_2001</name>
</gene>
<dbReference type="SUPFAM" id="SSF47807">
    <property type="entry name" value="5' to 3' exonuclease, C-terminal subdomain"/>
    <property type="match status" value="1"/>
</dbReference>
<dbReference type="GO" id="GO:0008409">
    <property type="term" value="F:5'-3' exonuclease activity"/>
    <property type="evidence" value="ECO:0007669"/>
    <property type="project" value="InterPro"/>
</dbReference>
<evidence type="ECO:0000313" key="8">
    <source>
        <dbReference type="Proteomes" id="UP000040576"/>
    </source>
</evidence>
<evidence type="ECO:0000313" key="7">
    <source>
        <dbReference type="EMBL" id="CEE01823.1"/>
    </source>
</evidence>
<dbReference type="SMART" id="SM00279">
    <property type="entry name" value="HhH2"/>
    <property type="match status" value="1"/>
</dbReference>
<dbReference type="SMART" id="SM00475">
    <property type="entry name" value="53EXOc"/>
    <property type="match status" value="1"/>
</dbReference>
<evidence type="ECO:0000256" key="2">
    <source>
        <dbReference type="ARBA" id="ARBA00022801"/>
    </source>
</evidence>
<dbReference type="Gene3D" id="3.40.50.1010">
    <property type="entry name" value="5'-nuclease"/>
    <property type="match status" value="1"/>
</dbReference>
<protein>
    <recommendedName>
        <fullName evidence="5">5'-3' exonuclease</fullName>
    </recommendedName>
</protein>
<dbReference type="PANTHER" id="PTHR42646">
    <property type="entry name" value="FLAP ENDONUCLEASE XNI"/>
    <property type="match status" value="1"/>
</dbReference>
<dbReference type="FunFam" id="1.10.150.20:FF:000003">
    <property type="entry name" value="DNA polymerase I"/>
    <property type="match status" value="1"/>
</dbReference>
<evidence type="ECO:0000256" key="3">
    <source>
        <dbReference type="ARBA" id="ARBA00023125"/>
    </source>
</evidence>
<dbReference type="Gene3D" id="1.10.150.20">
    <property type="entry name" value="5' to 3' exonuclease, C-terminal subdomain"/>
    <property type="match status" value="1"/>
</dbReference>
<keyword evidence="7" id="KW-0269">Exonuclease</keyword>
<dbReference type="GO" id="GO:0017108">
    <property type="term" value="F:5'-flap endonuclease activity"/>
    <property type="evidence" value="ECO:0007669"/>
    <property type="project" value="InterPro"/>
</dbReference>
<organism evidence="7 8">
    <name type="scientific">Caldibacillus thermoamylovorans</name>
    <dbReference type="NCBI Taxonomy" id="35841"/>
    <lineage>
        <taxon>Bacteria</taxon>
        <taxon>Bacillati</taxon>
        <taxon>Bacillota</taxon>
        <taxon>Bacilli</taxon>
        <taxon>Bacillales</taxon>
        <taxon>Bacillaceae</taxon>
        <taxon>Caldibacillus</taxon>
    </lineage>
</organism>
<dbReference type="GO" id="GO:0033567">
    <property type="term" value="P:DNA replication, Okazaki fragment processing"/>
    <property type="evidence" value="ECO:0007669"/>
    <property type="project" value="InterPro"/>
</dbReference>
<name>A0A090IZI0_9BACI</name>
<dbReference type="PANTHER" id="PTHR42646:SF2">
    <property type="entry name" value="5'-3' EXONUCLEASE FAMILY PROTEIN"/>
    <property type="match status" value="1"/>
</dbReference>
<dbReference type="AlphaFoldDB" id="A0A090IZI0"/>
<dbReference type="CDD" id="cd09859">
    <property type="entry name" value="PIN_53EXO"/>
    <property type="match status" value="1"/>
</dbReference>
<dbReference type="InterPro" id="IPR020045">
    <property type="entry name" value="DNA_polI_H3TH"/>
</dbReference>